<dbReference type="InterPro" id="IPR050406">
    <property type="entry name" value="FGGY_Carb_Kinase"/>
</dbReference>
<dbReference type="OrthoDB" id="41442at2759"/>
<name>A0A0L0FE06_9EUKA</name>
<dbReference type="EMBL" id="KQ243922">
    <property type="protein sequence ID" value="KNC74994.1"/>
    <property type="molecule type" value="Genomic_DNA"/>
</dbReference>
<dbReference type="Proteomes" id="UP000054560">
    <property type="component" value="Unassembled WGS sequence"/>
</dbReference>
<keyword evidence="2" id="KW-0418">Kinase</keyword>
<dbReference type="InterPro" id="IPR018485">
    <property type="entry name" value="FGGY_C"/>
</dbReference>
<keyword evidence="5" id="KW-1185">Reference proteome</keyword>
<dbReference type="GeneID" id="25912976"/>
<dbReference type="RefSeq" id="XP_014148896.1">
    <property type="nucleotide sequence ID" value="XM_014293421.1"/>
</dbReference>
<evidence type="ECO:0000259" key="3">
    <source>
        <dbReference type="Pfam" id="PF02782"/>
    </source>
</evidence>
<gene>
    <name evidence="4" type="ORF">SARC_12472</name>
</gene>
<reference evidence="4 5" key="1">
    <citation type="submission" date="2011-02" db="EMBL/GenBank/DDBJ databases">
        <title>The Genome Sequence of Sphaeroforma arctica JP610.</title>
        <authorList>
            <consortium name="The Broad Institute Genome Sequencing Platform"/>
            <person name="Russ C."/>
            <person name="Cuomo C."/>
            <person name="Young S.K."/>
            <person name="Zeng Q."/>
            <person name="Gargeya S."/>
            <person name="Alvarado L."/>
            <person name="Berlin A."/>
            <person name="Chapman S.B."/>
            <person name="Chen Z."/>
            <person name="Freedman E."/>
            <person name="Gellesch M."/>
            <person name="Goldberg J."/>
            <person name="Griggs A."/>
            <person name="Gujja S."/>
            <person name="Heilman E."/>
            <person name="Heiman D."/>
            <person name="Howarth C."/>
            <person name="Mehta T."/>
            <person name="Neiman D."/>
            <person name="Pearson M."/>
            <person name="Roberts A."/>
            <person name="Saif S."/>
            <person name="Shea T."/>
            <person name="Shenoy N."/>
            <person name="Sisk P."/>
            <person name="Stolte C."/>
            <person name="Sykes S."/>
            <person name="White J."/>
            <person name="Yandava C."/>
            <person name="Burger G."/>
            <person name="Gray M.W."/>
            <person name="Holland P.W.H."/>
            <person name="King N."/>
            <person name="Lang F.B.F."/>
            <person name="Roger A.J."/>
            <person name="Ruiz-Trillo I."/>
            <person name="Haas B."/>
            <person name="Nusbaum C."/>
            <person name="Birren B."/>
        </authorList>
    </citation>
    <scope>NUCLEOTIDE SEQUENCE [LARGE SCALE GENOMIC DNA]</scope>
    <source>
        <strain evidence="4 5">JP610</strain>
    </source>
</reference>
<dbReference type="AlphaFoldDB" id="A0A0L0FE06"/>
<dbReference type="GO" id="GO:0016301">
    <property type="term" value="F:kinase activity"/>
    <property type="evidence" value="ECO:0007669"/>
    <property type="project" value="UniProtKB-KW"/>
</dbReference>
<accession>A0A0L0FE06</accession>
<evidence type="ECO:0000313" key="5">
    <source>
        <dbReference type="Proteomes" id="UP000054560"/>
    </source>
</evidence>
<dbReference type="SUPFAM" id="SSF53067">
    <property type="entry name" value="Actin-like ATPase domain"/>
    <property type="match status" value="1"/>
</dbReference>
<dbReference type="PANTHER" id="PTHR43095">
    <property type="entry name" value="SUGAR KINASE"/>
    <property type="match status" value="1"/>
</dbReference>
<dbReference type="Gene3D" id="3.30.420.40">
    <property type="match status" value="1"/>
</dbReference>
<proteinExistence type="predicted"/>
<dbReference type="GO" id="GO:0005975">
    <property type="term" value="P:carbohydrate metabolic process"/>
    <property type="evidence" value="ECO:0007669"/>
    <property type="project" value="InterPro"/>
</dbReference>
<evidence type="ECO:0000256" key="1">
    <source>
        <dbReference type="ARBA" id="ARBA00022679"/>
    </source>
</evidence>
<dbReference type="PANTHER" id="PTHR43095:SF5">
    <property type="entry name" value="XYLULOSE KINASE"/>
    <property type="match status" value="1"/>
</dbReference>
<dbReference type="InterPro" id="IPR043129">
    <property type="entry name" value="ATPase_NBD"/>
</dbReference>
<protein>
    <recommendedName>
        <fullName evidence="3">Carbohydrate kinase FGGY C-terminal domain-containing protein</fullName>
    </recommendedName>
</protein>
<sequence>MAAQGFRTDSIVLTGGLTRTPESGQIVSDVFGVAVTVPATAVEGCAWGSAVLAKYLSHTTSATLSRELPTPWPEFLGQVAAQRQSCTFLPNPEVRDIYESMFVKYKRMLDLHTQIERVMNGSGEVPP</sequence>
<dbReference type="Pfam" id="PF02782">
    <property type="entry name" value="FGGY_C"/>
    <property type="match status" value="1"/>
</dbReference>
<feature type="domain" description="Carbohydrate kinase FGGY C-terminal" evidence="3">
    <location>
        <begin position="2"/>
        <end position="55"/>
    </location>
</feature>
<evidence type="ECO:0000313" key="4">
    <source>
        <dbReference type="EMBL" id="KNC74994.1"/>
    </source>
</evidence>
<evidence type="ECO:0000256" key="2">
    <source>
        <dbReference type="ARBA" id="ARBA00022777"/>
    </source>
</evidence>
<keyword evidence="1" id="KW-0808">Transferase</keyword>
<organism evidence="4 5">
    <name type="scientific">Sphaeroforma arctica JP610</name>
    <dbReference type="NCBI Taxonomy" id="667725"/>
    <lineage>
        <taxon>Eukaryota</taxon>
        <taxon>Ichthyosporea</taxon>
        <taxon>Ichthyophonida</taxon>
        <taxon>Sphaeroforma</taxon>
    </lineage>
</organism>